<reference evidence="6 7" key="1">
    <citation type="submission" date="2017-04" db="EMBL/GenBank/DDBJ databases">
        <authorList>
            <person name="Afonso C.L."/>
            <person name="Miller P.J."/>
            <person name="Scott M.A."/>
            <person name="Spackman E."/>
            <person name="Goraichik I."/>
            <person name="Dimitrov K.M."/>
            <person name="Suarez D.L."/>
            <person name="Swayne D.E."/>
        </authorList>
    </citation>
    <scope>NUCLEOTIDE SEQUENCE [LARGE SCALE GENOMIC DNA]</scope>
    <source>
        <strain evidence="6 7">DSM 43828</strain>
    </source>
</reference>
<feature type="domain" description="Luciferase-like" evidence="5">
    <location>
        <begin position="16"/>
        <end position="168"/>
    </location>
</feature>
<dbReference type="Proteomes" id="UP000192674">
    <property type="component" value="Unassembled WGS sequence"/>
</dbReference>
<accession>A0A1W2FAP1</accession>
<dbReference type="OrthoDB" id="4288123at2"/>
<dbReference type="GO" id="GO:0008726">
    <property type="term" value="F:alkanesulfonate monooxygenase activity"/>
    <property type="evidence" value="ECO:0007669"/>
    <property type="project" value="TreeGrafter"/>
</dbReference>
<dbReference type="InterPro" id="IPR011251">
    <property type="entry name" value="Luciferase-like_dom"/>
</dbReference>
<dbReference type="InterPro" id="IPR036661">
    <property type="entry name" value="Luciferase-like_sf"/>
</dbReference>
<dbReference type="InterPro" id="IPR019923">
    <property type="entry name" value="Lucif-like_OxRdtase_MSMEG_2516"/>
</dbReference>
<organism evidence="6 7">
    <name type="scientific">Kibdelosporangium aridum</name>
    <dbReference type="NCBI Taxonomy" id="2030"/>
    <lineage>
        <taxon>Bacteria</taxon>
        <taxon>Bacillati</taxon>
        <taxon>Actinomycetota</taxon>
        <taxon>Actinomycetes</taxon>
        <taxon>Pseudonocardiales</taxon>
        <taxon>Pseudonocardiaceae</taxon>
        <taxon>Kibdelosporangium</taxon>
    </lineage>
</organism>
<keyword evidence="7" id="KW-1185">Reference proteome</keyword>
<keyword evidence="3" id="KW-0560">Oxidoreductase</keyword>
<dbReference type="Pfam" id="PF00296">
    <property type="entry name" value="Bac_luciferase"/>
    <property type="match status" value="1"/>
</dbReference>
<dbReference type="Gene3D" id="3.20.20.30">
    <property type="entry name" value="Luciferase-like domain"/>
    <property type="match status" value="1"/>
</dbReference>
<keyword evidence="2" id="KW-0288">FMN</keyword>
<evidence type="ECO:0000256" key="1">
    <source>
        <dbReference type="ARBA" id="ARBA00022630"/>
    </source>
</evidence>
<keyword evidence="1" id="KW-0285">Flavoprotein</keyword>
<keyword evidence="4" id="KW-0503">Monooxygenase</keyword>
<evidence type="ECO:0000313" key="7">
    <source>
        <dbReference type="Proteomes" id="UP000192674"/>
    </source>
</evidence>
<evidence type="ECO:0000313" key="6">
    <source>
        <dbReference type="EMBL" id="SMD18646.1"/>
    </source>
</evidence>
<dbReference type="EMBL" id="FWXV01000005">
    <property type="protein sequence ID" value="SMD18646.1"/>
    <property type="molecule type" value="Genomic_DNA"/>
</dbReference>
<dbReference type="PANTHER" id="PTHR42847">
    <property type="entry name" value="ALKANESULFONATE MONOOXYGENASE"/>
    <property type="match status" value="1"/>
</dbReference>
<dbReference type="SUPFAM" id="SSF51679">
    <property type="entry name" value="Bacterial luciferase-like"/>
    <property type="match status" value="1"/>
</dbReference>
<evidence type="ECO:0000259" key="5">
    <source>
        <dbReference type="Pfam" id="PF00296"/>
    </source>
</evidence>
<sequence length="285" mass="31244">MTRAFRFGVNMTAVGDRAEWIAKSRRAEELGYDVILMPDHLSMAAPFPSLMLTAGVTTRPRLGTFVLNAGFWNPTLLARDAFAVNTYTDGRLELGLGAGYVREEFEEAGLGWPSAGERVTHLIDTVHKIRTAAEKLGQSLPIMVGGNGDRVLRLAAEQADIVAFAGLKAVPDATPPLEFLTADELDERVEFVQDAAGGRDYESNLLVQNVVVTEDRRGTVDALRQRFGLAESTDFLLEVPAVLAGTYEEIAEQLRAQRDRFGISYITVLEPGFEAFGPVIPMLRE</sequence>
<dbReference type="AlphaFoldDB" id="A0A1W2FAP1"/>
<dbReference type="InterPro" id="IPR050172">
    <property type="entry name" value="SsuD_RutA_monooxygenase"/>
</dbReference>
<protein>
    <submittedName>
        <fullName evidence="6">Probable F420-dependent oxidoreductase, MSMEG_2516 family</fullName>
    </submittedName>
</protein>
<dbReference type="NCBIfam" id="TIGR03621">
    <property type="entry name" value="F420_MSMEG_2516"/>
    <property type="match status" value="1"/>
</dbReference>
<evidence type="ECO:0000256" key="3">
    <source>
        <dbReference type="ARBA" id="ARBA00023002"/>
    </source>
</evidence>
<name>A0A1W2FAP1_KIBAR</name>
<proteinExistence type="predicted"/>
<evidence type="ECO:0000256" key="2">
    <source>
        <dbReference type="ARBA" id="ARBA00022643"/>
    </source>
</evidence>
<evidence type="ECO:0000256" key="4">
    <source>
        <dbReference type="ARBA" id="ARBA00023033"/>
    </source>
</evidence>
<dbReference type="GO" id="GO:0046306">
    <property type="term" value="P:alkanesulfonate catabolic process"/>
    <property type="evidence" value="ECO:0007669"/>
    <property type="project" value="TreeGrafter"/>
</dbReference>
<dbReference type="PANTHER" id="PTHR42847:SF8">
    <property type="entry name" value="CONSERVED PROTEIN"/>
    <property type="match status" value="1"/>
</dbReference>
<gene>
    <name evidence="6" type="ORF">SAMN05661093_05851</name>
</gene>
<dbReference type="RefSeq" id="WP_084430081.1">
    <property type="nucleotide sequence ID" value="NZ_FWXV01000005.1"/>
</dbReference>